<protein>
    <submittedName>
        <fullName evidence="2">Hydroxymethylpyrimidine/phosphomethylpyrimidine kinase</fullName>
        <ecNumber evidence="2">2.7.1.49</ecNumber>
    </submittedName>
</protein>
<gene>
    <name evidence="2" type="primary">thiD_2</name>
    <name evidence="2" type="ORF">NCTC13038_03932</name>
</gene>
<accession>A0A485C3Y5</accession>
<dbReference type="Pfam" id="PF08543">
    <property type="entry name" value="Phos_pyr_kin"/>
    <property type="match status" value="1"/>
</dbReference>
<proteinExistence type="predicted"/>
<dbReference type="GO" id="GO:0005829">
    <property type="term" value="C:cytosol"/>
    <property type="evidence" value="ECO:0007669"/>
    <property type="project" value="TreeGrafter"/>
</dbReference>
<dbReference type="GO" id="GO:0009228">
    <property type="term" value="P:thiamine biosynthetic process"/>
    <property type="evidence" value="ECO:0007669"/>
    <property type="project" value="TreeGrafter"/>
</dbReference>
<keyword evidence="2" id="KW-0418">Kinase</keyword>
<dbReference type="AlphaFoldDB" id="A0A485C3Y5"/>
<dbReference type="Proteomes" id="UP000332594">
    <property type="component" value="Unassembled WGS sequence"/>
</dbReference>
<dbReference type="PANTHER" id="PTHR20858">
    <property type="entry name" value="PHOSPHOMETHYLPYRIMIDINE KINASE"/>
    <property type="match status" value="1"/>
</dbReference>
<sequence length="87" mass="9357">MKRINALTIAGTDPSGGAGIQADLKTFSALGAYGCSVITALVAQNTRGVQSVYRIEPDFVAAQLDSGVQRRPYRYHQDWHAGGDGYR</sequence>
<dbReference type="GO" id="GO:0009229">
    <property type="term" value="P:thiamine diphosphate biosynthetic process"/>
    <property type="evidence" value="ECO:0007669"/>
    <property type="project" value="UniProtKB-UniPathway"/>
</dbReference>
<dbReference type="GO" id="GO:0008972">
    <property type="term" value="F:phosphomethylpyrimidine kinase activity"/>
    <property type="evidence" value="ECO:0007669"/>
    <property type="project" value="TreeGrafter"/>
</dbReference>
<keyword evidence="2" id="KW-0808">Transferase</keyword>
<dbReference type="InterPro" id="IPR013749">
    <property type="entry name" value="PM/HMP-P_kinase-1"/>
</dbReference>
<dbReference type="GO" id="GO:0008902">
    <property type="term" value="F:hydroxymethylpyrimidine kinase activity"/>
    <property type="evidence" value="ECO:0007669"/>
    <property type="project" value="UniProtKB-EC"/>
</dbReference>
<evidence type="ECO:0000259" key="1">
    <source>
        <dbReference type="Pfam" id="PF08543"/>
    </source>
</evidence>
<feature type="domain" description="Pyridoxamine kinase/Phosphomethylpyrimidine kinase" evidence="1">
    <location>
        <begin position="13"/>
        <end position="67"/>
    </location>
</feature>
<dbReference type="EC" id="2.7.1.49" evidence="2"/>
<organism evidence="2 3">
    <name type="scientific">Raoultella terrigena</name>
    <name type="common">Klebsiella terrigena</name>
    <dbReference type="NCBI Taxonomy" id="577"/>
    <lineage>
        <taxon>Bacteria</taxon>
        <taxon>Pseudomonadati</taxon>
        <taxon>Pseudomonadota</taxon>
        <taxon>Gammaproteobacteria</taxon>
        <taxon>Enterobacterales</taxon>
        <taxon>Enterobacteriaceae</taxon>
        <taxon>Klebsiella/Raoultella group</taxon>
        <taxon>Raoultella</taxon>
    </lineage>
</organism>
<dbReference type="EMBL" id="CAADJG010000002">
    <property type="protein sequence ID" value="VFS78658.1"/>
    <property type="molecule type" value="Genomic_DNA"/>
</dbReference>
<evidence type="ECO:0000313" key="3">
    <source>
        <dbReference type="Proteomes" id="UP000332594"/>
    </source>
</evidence>
<name>A0A485C3Y5_RAOTE</name>
<dbReference type="SUPFAM" id="SSF53613">
    <property type="entry name" value="Ribokinase-like"/>
    <property type="match status" value="1"/>
</dbReference>
<evidence type="ECO:0000313" key="2">
    <source>
        <dbReference type="EMBL" id="VFS78658.1"/>
    </source>
</evidence>
<dbReference type="InterPro" id="IPR029056">
    <property type="entry name" value="Ribokinase-like"/>
</dbReference>
<dbReference type="UniPathway" id="UPA00060">
    <property type="reaction ID" value="UER00138"/>
</dbReference>
<reference evidence="2 3" key="1">
    <citation type="submission" date="2019-03" db="EMBL/GenBank/DDBJ databases">
        <authorList>
            <consortium name="Pathogen Informatics"/>
        </authorList>
    </citation>
    <scope>NUCLEOTIDE SEQUENCE [LARGE SCALE GENOMIC DNA]</scope>
    <source>
        <strain evidence="2 3">NCTC13038</strain>
    </source>
</reference>
<dbReference type="Gene3D" id="3.40.1190.20">
    <property type="match status" value="1"/>
</dbReference>
<dbReference type="PANTHER" id="PTHR20858:SF17">
    <property type="entry name" value="HYDROXYMETHYLPYRIMIDINE_PHOSPHOMETHYLPYRIMIDINE KINASE THI20-RELATED"/>
    <property type="match status" value="1"/>
</dbReference>